<gene>
    <name evidence="12" type="ORF">GM543_15325</name>
</gene>
<dbReference type="PANTHER" id="PTHR43665:SF1">
    <property type="entry name" value="ISOPENTENYL-DIPHOSPHATE DELTA-ISOMERASE"/>
    <property type="match status" value="1"/>
</dbReference>
<feature type="non-terminal residue" evidence="12">
    <location>
        <position position="79"/>
    </location>
</feature>
<protein>
    <submittedName>
        <fullName evidence="12">Type 2 isopentenyl-diphosphate Delta-isomerase</fullName>
    </submittedName>
</protein>
<sequence>SFAYIENRRSGQRDYLNQWGQSTMQALLNAQDWKDKVELLVSGGVRNPLDMIKCLVFGAKAVGLSRTVLELIETYTVEE</sequence>
<dbReference type="SUPFAM" id="SSF51395">
    <property type="entry name" value="FMN-linked oxidoreductases"/>
    <property type="match status" value="1"/>
</dbReference>
<dbReference type="PANTHER" id="PTHR43665">
    <property type="entry name" value="ISOPENTENYL-DIPHOSPHATE DELTA-ISOMERASE"/>
    <property type="match status" value="1"/>
</dbReference>
<keyword evidence="5" id="KW-0479">Metal-binding</keyword>
<dbReference type="GO" id="GO:0004452">
    <property type="term" value="F:isopentenyl-diphosphate delta-isomerase activity"/>
    <property type="evidence" value="ECO:0007669"/>
    <property type="project" value="InterPro"/>
</dbReference>
<dbReference type="InterPro" id="IPR000262">
    <property type="entry name" value="FMN-dep_DH"/>
</dbReference>
<feature type="non-terminal residue" evidence="12">
    <location>
        <position position="1"/>
    </location>
</feature>
<dbReference type="Pfam" id="PF01070">
    <property type="entry name" value="FMN_dh"/>
    <property type="match status" value="1"/>
</dbReference>
<keyword evidence="9 12" id="KW-0413">Isomerase</keyword>
<dbReference type="GO" id="GO:0016491">
    <property type="term" value="F:oxidoreductase activity"/>
    <property type="evidence" value="ECO:0007669"/>
    <property type="project" value="InterPro"/>
</dbReference>
<evidence type="ECO:0000256" key="8">
    <source>
        <dbReference type="ARBA" id="ARBA00023229"/>
    </source>
</evidence>
<proteinExistence type="predicted"/>
<dbReference type="EMBL" id="WNHX01001221">
    <property type="protein sequence ID" value="MTV88819.1"/>
    <property type="molecule type" value="Genomic_DNA"/>
</dbReference>
<evidence type="ECO:0000259" key="11">
    <source>
        <dbReference type="Pfam" id="PF01070"/>
    </source>
</evidence>
<feature type="domain" description="FMN-dependent dehydrogenase" evidence="11">
    <location>
        <begin position="21"/>
        <end position="69"/>
    </location>
</feature>
<keyword evidence="7" id="KW-0521">NADP</keyword>
<evidence type="ECO:0000313" key="12">
    <source>
        <dbReference type="EMBL" id="MTV88819.1"/>
    </source>
</evidence>
<keyword evidence="4" id="KW-0288">FMN</keyword>
<evidence type="ECO:0000256" key="9">
    <source>
        <dbReference type="ARBA" id="ARBA00023235"/>
    </source>
</evidence>
<keyword evidence="8" id="KW-0414">Isoprene biosynthesis</keyword>
<keyword evidence="6" id="KW-0460">Magnesium</keyword>
<keyword evidence="3" id="KW-0285">Flavoprotein</keyword>
<dbReference type="AlphaFoldDB" id="A0A6I3UAH5"/>
<dbReference type="Proteomes" id="UP000469505">
    <property type="component" value="Unassembled WGS sequence"/>
</dbReference>
<evidence type="ECO:0000256" key="3">
    <source>
        <dbReference type="ARBA" id="ARBA00022630"/>
    </source>
</evidence>
<evidence type="ECO:0000256" key="2">
    <source>
        <dbReference type="ARBA" id="ARBA00022490"/>
    </source>
</evidence>
<comment type="caution">
    <text evidence="12">The sequence shown here is derived from an EMBL/GenBank/DDBJ whole genome shotgun (WGS) entry which is preliminary data.</text>
</comment>
<keyword evidence="2" id="KW-0963">Cytoplasm</keyword>
<accession>A0A6I3UAH5</accession>
<dbReference type="InterPro" id="IPR011179">
    <property type="entry name" value="IPdP_isomerase"/>
</dbReference>
<dbReference type="GO" id="GO:0008299">
    <property type="term" value="P:isoprenoid biosynthetic process"/>
    <property type="evidence" value="ECO:0007669"/>
    <property type="project" value="UniProtKB-KW"/>
</dbReference>
<evidence type="ECO:0000256" key="5">
    <source>
        <dbReference type="ARBA" id="ARBA00022723"/>
    </source>
</evidence>
<evidence type="ECO:0000256" key="4">
    <source>
        <dbReference type="ARBA" id="ARBA00022643"/>
    </source>
</evidence>
<dbReference type="GO" id="GO:0010181">
    <property type="term" value="F:FMN binding"/>
    <property type="evidence" value="ECO:0007669"/>
    <property type="project" value="InterPro"/>
</dbReference>
<dbReference type="GO" id="GO:0046872">
    <property type="term" value="F:metal ion binding"/>
    <property type="evidence" value="ECO:0007669"/>
    <property type="project" value="UniProtKB-KW"/>
</dbReference>
<dbReference type="Gene3D" id="3.20.20.70">
    <property type="entry name" value="Aldolase class I"/>
    <property type="match status" value="1"/>
</dbReference>
<evidence type="ECO:0000313" key="13">
    <source>
        <dbReference type="Proteomes" id="UP000469505"/>
    </source>
</evidence>
<evidence type="ECO:0000256" key="1">
    <source>
        <dbReference type="ARBA" id="ARBA00001917"/>
    </source>
</evidence>
<comment type="cofactor">
    <cofactor evidence="1">
        <name>FMN</name>
        <dbReference type="ChEBI" id="CHEBI:58210"/>
    </cofactor>
</comment>
<organism evidence="12 13">
    <name type="scientific">Streptococcus pneumoniae</name>
    <dbReference type="NCBI Taxonomy" id="1313"/>
    <lineage>
        <taxon>Bacteria</taxon>
        <taxon>Bacillati</taxon>
        <taxon>Bacillota</taxon>
        <taxon>Bacilli</taxon>
        <taxon>Lactobacillales</taxon>
        <taxon>Streptococcaceae</taxon>
        <taxon>Streptococcus</taxon>
    </lineage>
</organism>
<evidence type="ECO:0000256" key="7">
    <source>
        <dbReference type="ARBA" id="ARBA00022857"/>
    </source>
</evidence>
<dbReference type="RefSeq" id="WP_196304561.1">
    <property type="nucleotide sequence ID" value="NZ_WNHX01001221.1"/>
</dbReference>
<dbReference type="InterPro" id="IPR013785">
    <property type="entry name" value="Aldolase_TIM"/>
</dbReference>
<name>A0A6I3UAH5_STREE</name>
<evidence type="ECO:0000256" key="6">
    <source>
        <dbReference type="ARBA" id="ARBA00022842"/>
    </source>
</evidence>
<evidence type="ECO:0000256" key="10">
    <source>
        <dbReference type="ARBA" id="ARBA00025810"/>
    </source>
</evidence>
<comment type="subunit">
    <text evidence="10">Homooctamer. Dimer of tetramers.</text>
</comment>
<reference evidence="12 13" key="1">
    <citation type="submission" date="2019-11" db="EMBL/GenBank/DDBJ databases">
        <title>Growth characteristics of pneumococcus vary with the chemical composition of the capsule and with environmental conditions.</title>
        <authorList>
            <person name="Tothpal A."/>
            <person name="Desobry K."/>
            <person name="Joshi S."/>
            <person name="Wyllie A.L."/>
            <person name="Weinberger D.M."/>
        </authorList>
    </citation>
    <scope>NUCLEOTIDE SEQUENCE [LARGE SCALE GENOMIC DNA]</scope>
    <source>
        <strain evidence="13">pnumococcus35B</strain>
    </source>
</reference>